<dbReference type="Gene3D" id="3.40.50.2300">
    <property type="match status" value="1"/>
</dbReference>
<gene>
    <name evidence="3" type="ORF">GEAMG1_0613</name>
</gene>
<feature type="modified residue" description="4-aspartylphosphate" evidence="1">
    <location>
        <position position="56"/>
    </location>
</feature>
<proteinExistence type="predicted"/>
<evidence type="ECO:0000256" key="1">
    <source>
        <dbReference type="PROSITE-ProRule" id="PRU00169"/>
    </source>
</evidence>
<feature type="domain" description="Response regulatory" evidence="2">
    <location>
        <begin position="3"/>
        <end position="130"/>
    </location>
</feature>
<dbReference type="Proteomes" id="UP001295463">
    <property type="component" value="Chromosome"/>
</dbReference>
<dbReference type="InterPro" id="IPR011006">
    <property type="entry name" value="CheY-like_superfamily"/>
</dbReference>
<accession>A0ABM9D5I2</accession>
<dbReference type="PANTHER" id="PTHR43228:SF1">
    <property type="entry name" value="TWO-COMPONENT RESPONSE REGULATOR ARR22"/>
    <property type="match status" value="1"/>
</dbReference>
<evidence type="ECO:0000313" key="4">
    <source>
        <dbReference type="Proteomes" id="UP001295463"/>
    </source>
</evidence>
<keyword evidence="1" id="KW-0597">Phosphoprotein</keyword>
<dbReference type="InterPro" id="IPR052048">
    <property type="entry name" value="ST_Response_Regulator"/>
</dbReference>
<evidence type="ECO:0000313" key="3">
    <source>
        <dbReference type="EMBL" id="CAH2030425.1"/>
    </source>
</evidence>
<keyword evidence="4" id="KW-1185">Reference proteome</keyword>
<dbReference type="EMBL" id="OW150024">
    <property type="protein sequence ID" value="CAH2030425.1"/>
    <property type="molecule type" value="Genomic_DNA"/>
</dbReference>
<dbReference type="PROSITE" id="PS50110">
    <property type="entry name" value="RESPONSE_REGULATORY"/>
    <property type="match status" value="1"/>
</dbReference>
<protein>
    <submittedName>
        <fullName evidence="3">Response regulator receiver protein</fullName>
    </submittedName>
</protein>
<reference evidence="3 4" key="1">
    <citation type="submission" date="2022-03" db="EMBL/GenBank/DDBJ databases">
        <authorList>
            <person name="Koch H."/>
        </authorList>
    </citation>
    <scope>NUCLEOTIDE SEQUENCE [LARGE SCALE GENOMIC DNA]</scope>
    <source>
        <strain evidence="3 4">G1</strain>
    </source>
</reference>
<dbReference type="PANTHER" id="PTHR43228">
    <property type="entry name" value="TWO-COMPONENT RESPONSE REGULATOR"/>
    <property type="match status" value="1"/>
</dbReference>
<dbReference type="SMART" id="SM00448">
    <property type="entry name" value="REC"/>
    <property type="match status" value="1"/>
</dbReference>
<dbReference type="RefSeq" id="WP_305731361.1">
    <property type="nucleotide sequence ID" value="NZ_OW150024.1"/>
</dbReference>
<dbReference type="Pfam" id="PF00072">
    <property type="entry name" value="Response_reg"/>
    <property type="match status" value="1"/>
</dbReference>
<organism evidence="3 4">
    <name type="scientific">Trichlorobacter ammonificans</name>
    <dbReference type="NCBI Taxonomy" id="2916410"/>
    <lineage>
        <taxon>Bacteria</taxon>
        <taxon>Pseudomonadati</taxon>
        <taxon>Thermodesulfobacteriota</taxon>
        <taxon>Desulfuromonadia</taxon>
        <taxon>Geobacterales</taxon>
        <taxon>Geobacteraceae</taxon>
        <taxon>Trichlorobacter</taxon>
    </lineage>
</organism>
<dbReference type="CDD" id="cd17546">
    <property type="entry name" value="REC_hyHK_CKI1_RcsC-like"/>
    <property type="match status" value="1"/>
</dbReference>
<name>A0ABM9D5I2_9BACT</name>
<sequence>MLRCLIVEDDELSRELLATQLADYAVCDMAADGTEGVEKFGKALLTDRPYDVIFLDIVMPTLDGHGAARAIRKLEESHGIPVEQGVNIIILSSLGTPHDVIQAYISAQSAAHLVKPVKPEKLFKALRALALIDRP</sequence>
<dbReference type="InterPro" id="IPR001789">
    <property type="entry name" value="Sig_transdc_resp-reg_receiver"/>
</dbReference>
<evidence type="ECO:0000259" key="2">
    <source>
        <dbReference type="PROSITE" id="PS50110"/>
    </source>
</evidence>
<dbReference type="SUPFAM" id="SSF52172">
    <property type="entry name" value="CheY-like"/>
    <property type="match status" value="1"/>
</dbReference>